<evidence type="ECO:0000256" key="1">
    <source>
        <dbReference type="SAM" id="MobiDB-lite"/>
    </source>
</evidence>
<name>A0A8J4XYG6_CHIOP</name>
<accession>A0A8J4XYG6</accession>
<feature type="compositionally biased region" description="Basic and acidic residues" evidence="1">
    <location>
        <begin position="29"/>
        <end position="41"/>
    </location>
</feature>
<proteinExistence type="predicted"/>
<keyword evidence="3" id="KW-1185">Reference proteome</keyword>
<feature type="compositionally biased region" description="Polar residues" evidence="1">
    <location>
        <begin position="14"/>
        <end position="26"/>
    </location>
</feature>
<evidence type="ECO:0000313" key="2">
    <source>
        <dbReference type="EMBL" id="KAG0715521.1"/>
    </source>
</evidence>
<reference evidence="2" key="1">
    <citation type="submission" date="2020-07" db="EMBL/GenBank/DDBJ databases">
        <title>The High-quality genome of the commercially important snow crab, Chionoecetes opilio.</title>
        <authorList>
            <person name="Jeong J.-H."/>
            <person name="Ryu S."/>
        </authorList>
    </citation>
    <scope>NUCLEOTIDE SEQUENCE</scope>
    <source>
        <strain evidence="2">MADBK_172401_WGS</strain>
        <tissue evidence="2">Digestive gland</tissue>
    </source>
</reference>
<evidence type="ECO:0000313" key="3">
    <source>
        <dbReference type="Proteomes" id="UP000770661"/>
    </source>
</evidence>
<dbReference type="EMBL" id="JACEEZ010019646">
    <property type="protein sequence ID" value="KAG0715521.1"/>
    <property type="molecule type" value="Genomic_DNA"/>
</dbReference>
<organism evidence="2 3">
    <name type="scientific">Chionoecetes opilio</name>
    <name type="common">Atlantic snow crab</name>
    <name type="synonym">Cancer opilio</name>
    <dbReference type="NCBI Taxonomy" id="41210"/>
    <lineage>
        <taxon>Eukaryota</taxon>
        <taxon>Metazoa</taxon>
        <taxon>Ecdysozoa</taxon>
        <taxon>Arthropoda</taxon>
        <taxon>Crustacea</taxon>
        <taxon>Multicrustacea</taxon>
        <taxon>Malacostraca</taxon>
        <taxon>Eumalacostraca</taxon>
        <taxon>Eucarida</taxon>
        <taxon>Decapoda</taxon>
        <taxon>Pleocyemata</taxon>
        <taxon>Brachyura</taxon>
        <taxon>Eubrachyura</taxon>
        <taxon>Majoidea</taxon>
        <taxon>Majidae</taxon>
        <taxon>Chionoecetes</taxon>
    </lineage>
</organism>
<feature type="region of interest" description="Disordered" evidence="1">
    <location>
        <begin position="1"/>
        <end position="54"/>
    </location>
</feature>
<protein>
    <submittedName>
        <fullName evidence="2">Nucleic-acid-binding protein from mobile element jockey</fullName>
    </submittedName>
</protein>
<feature type="region of interest" description="Disordered" evidence="1">
    <location>
        <begin position="242"/>
        <end position="269"/>
    </location>
</feature>
<sequence>MLSRQGWGSGLRSAAQNPRSSSSPPTHLTPKEAARSPERELASANEAHDDDDESVQSLVIDMSVRSEDQQEAAQGKDWTTVVNGRAARPKFKLGSLVDHASAYLAITALEDENPTLRMEAQPHVVSATRLRGRDNIATRQVLIVHEGPPPAKLTLRSWGTYTLRPYRSEPVRCYKCQRFNHLQVRCVHFVRCGVCSLNHPTEDCIGRHKSNEATTAKCPNCGRKHHAWNPQCPERLRRMPRLQQQPQAPRWRQHRYHETRGQPQEQQRQHRFIPAPLPARPAWVKAAKQPSPLIPRDPTPGRGSDGRESEAQLPVSVEEAATITPAAILSPPLPKRETGTRSRSPHRSRPQGQPPSQLPAPAVPEAPATARARAEGRRTASCHRYDNVPVSEETRAIADCIIVRMMHVMRRLLRRTELAPATEEEVDAFLLEEME</sequence>
<gene>
    <name evidence="2" type="primary">gag_5</name>
    <name evidence="2" type="ORF">GWK47_011793</name>
</gene>
<feature type="compositionally biased region" description="Pro residues" evidence="1">
    <location>
        <begin position="352"/>
        <end position="364"/>
    </location>
</feature>
<dbReference type="Proteomes" id="UP000770661">
    <property type="component" value="Unassembled WGS sequence"/>
</dbReference>
<comment type="caution">
    <text evidence="2">The sequence shown here is derived from an EMBL/GenBank/DDBJ whole genome shotgun (WGS) entry which is preliminary data.</text>
</comment>
<feature type="region of interest" description="Disordered" evidence="1">
    <location>
        <begin position="282"/>
        <end position="379"/>
    </location>
</feature>
<dbReference type="OrthoDB" id="6776451at2759"/>
<dbReference type="AlphaFoldDB" id="A0A8J4XYG6"/>